<feature type="compositionally biased region" description="Low complexity" evidence="1">
    <location>
        <begin position="225"/>
        <end position="244"/>
    </location>
</feature>
<reference evidence="4 5" key="1">
    <citation type="submission" date="2014-01" db="EMBL/GenBank/DDBJ databases">
        <authorList>
            <person name="Dobos K."/>
            <person name="Lenaerts A."/>
            <person name="Ordway D."/>
            <person name="DeGroote M.A."/>
            <person name="Parker T."/>
            <person name="Sizemore C."/>
            <person name="Tallon L.J."/>
            <person name="Sadzewicz L.K."/>
            <person name="Sengamalay N."/>
            <person name="Fraser C.M."/>
            <person name="Hine E."/>
            <person name="Shefchek K.A."/>
            <person name="Das S.P."/>
            <person name="Tettelin H."/>
        </authorList>
    </citation>
    <scope>NUCLEOTIDE SEQUENCE [LARGE SCALE GENOMIC DNA]</scope>
    <source>
        <strain evidence="4 5">Harvey</strain>
    </source>
</reference>
<evidence type="ECO:0000256" key="2">
    <source>
        <dbReference type="SAM" id="Phobius"/>
    </source>
</evidence>
<keyword evidence="2" id="KW-0812">Transmembrane</keyword>
<dbReference type="Proteomes" id="UP000020681">
    <property type="component" value="Unassembled WGS sequence"/>
</dbReference>
<feature type="compositionally biased region" description="Pro residues" evidence="1">
    <location>
        <begin position="324"/>
        <end position="334"/>
    </location>
</feature>
<feature type="compositionally biased region" description="Basic residues" evidence="1">
    <location>
        <begin position="245"/>
        <end position="282"/>
    </location>
</feature>
<evidence type="ECO:0000313" key="5">
    <source>
        <dbReference type="Proteomes" id="UP000020681"/>
    </source>
</evidence>
<keyword evidence="2" id="KW-1133">Transmembrane helix</keyword>
<feature type="region of interest" description="Disordered" evidence="1">
    <location>
        <begin position="176"/>
        <end position="334"/>
    </location>
</feature>
<proteinExistence type="predicted"/>
<feature type="compositionally biased region" description="Polar residues" evidence="1">
    <location>
        <begin position="310"/>
        <end position="319"/>
    </location>
</feature>
<name>A0ABN0R4S5_MYCUL</name>
<accession>A0ABN0R4S5</accession>
<sequence length="334" mass="35628">MDEVARTDLLLDALAGRERFSLNDPDDDALAALMGEWRDDLRWPPASALVSQNEAVDALILGLSERRRSRRAWAAIGSVAATLLALSGLGAVVADARPGDLLYGLHAMLFNEPRVSEDQIMLSAKADLAKAEQMIAQGQWDQAESQLAEVSSTLQTVNDGSRRQHLLNELNQLNTKVEKRDPNATLPAGGPPQSGPTGVLAPQVPPGNSLTPLAPETVSPVPPNESGAPESAPAPSASPTTTGPSRRHRYRPRARPRPVRRPRRSQRRPFRRLSQARRRRHVCGGAWLAGGRRRCGTGPAKLAAPGDATNPGSPVVQTSGQPEPVEPAPAGPVS</sequence>
<keyword evidence="2" id="KW-0472">Membrane</keyword>
<gene>
    <name evidence="4" type="ORF">I551_1505</name>
</gene>
<evidence type="ECO:0000259" key="3">
    <source>
        <dbReference type="Pfam" id="PF16751"/>
    </source>
</evidence>
<protein>
    <recommendedName>
        <fullName evidence="3">Anti-sigma-D factor RsdA sigma factor binding region domain-containing protein</fullName>
    </recommendedName>
</protein>
<dbReference type="Gene3D" id="6.10.250.1300">
    <property type="match status" value="1"/>
</dbReference>
<feature type="transmembrane region" description="Helical" evidence="2">
    <location>
        <begin position="72"/>
        <end position="94"/>
    </location>
</feature>
<dbReference type="InterPro" id="IPR031928">
    <property type="entry name" value="RsdA_SigD-bd"/>
</dbReference>
<dbReference type="Pfam" id="PF16751">
    <property type="entry name" value="RsdA_SigD_bd"/>
    <property type="match status" value="1"/>
</dbReference>
<comment type="caution">
    <text evidence="4">The sequence shown here is derived from an EMBL/GenBank/DDBJ whole genome shotgun (WGS) entry which is preliminary data.</text>
</comment>
<dbReference type="EMBL" id="JAOL01000082">
    <property type="protein sequence ID" value="EUA92032.1"/>
    <property type="molecule type" value="Genomic_DNA"/>
</dbReference>
<evidence type="ECO:0000256" key="1">
    <source>
        <dbReference type="SAM" id="MobiDB-lite"/>
    </source>
</evidence>
<keyword evidence="5" id="KW-1185">Reference proteome</keyword>
<feature type="domain" description="Anti-sigma-D factor RsdA sigma factor binding region" evidence="3">
    <location>
        <begin position="2"/>
        <end position="45"/>
    </location>
</feature>
<organism evidence="4 5">
    <name type="scientific">Mycobacterium ulcerans str. Harvey</name>
    <dbReference type="NCBI Taxonomy" id="1299332"/>
    <lineage>
        <taxon>Bacteria</taxon>
        <taxon>Bacillati</taxon>
        <taxon>Actinomycetota</taxon>
        <taxon>Actinomycetes</taxon>
        <taxon>Mycobacteriales</taxon>
        <taxon>Mycobacteriaceae</taxon>
        <taxon>Mycobacterium</taxon>
        <taxon>Mycobacterium ulcerans group</taxon>
    </lineage>
</organism>
<evidence type="ECO:0000313" key="4">
    <source>
        <dbReference type="EMBL" id="EUA92032.1"/>
    </source>
</evidence>